<keyword evidence="2" id="KW-1185">Reference proteome</keyword>
<evidence type="ECO:0000313" key="1">
    <source>
        <dbReference type="EMBL" id="PSK91558.1"/>
    </source>
</evidence>
<name>A0A2P8D2V0_9BACT</name>
<sequence>MIISLMVFFTSNISAIFIKTCGLADCVTLNMPTRAVASRYDYLYKAGLCRRTKAFFIPLGICR</sequence>
<dbReference type="Proteomes" id="UP000240572">
    <property type="component" value="Unassembled WGS sequence"/>
</dbReference>
<dbReference type="EMBL" id="PYGD01000005">
    <property type="protein sequence ID" value="PSK91558.1"/>
    <property type="molecule type" value="Genomic_DNA"/>
</dbReference>
<evidence type="ECO:0000313" key="2">
    <source>
        <dbReference type="Proteomes" id="UP000240572"/>
    </source>
</evidence>
<dbReference type="AlphaFoldDB" id="A0A2P8D2V0"/>
<gene>
    <name evidence="1" type="ORF">B0I18_105141</name>
</gene>
<comment type="caution">
    <text evidence="1">The sequence shown here is derived from an EMBL/GenBank/DDBJ whole genome shotgun (WGS) entry which is preliminary data.</text>
</comment>
<proteinExistence type="predicted"/>
<protein>
    <submittedName>
        <fullName evidence="1">Uncharacterized protein</fullName>
    </submittedName>
</protein>
<accession>A0A2P8D2V0</accession>
<organism evidence="1 2">
    <name type="scientific">Taibaiella chishuiensis</name>
    <dbReference type="NCBI Taxonomy" id="1434707"/>
    <lineage>
        <taxon>Bacteria</taxon>
        <taxon>Pseudomonadati</taxon>
        <taxon>Bacteroidota</taxon>
        <taxon>Chitinophagia</taxon>
        <taxon>Chitinophagales</taxon>
        <taxon>Chitinophagaceae</taxon>
        <taxon>Taibaiella</taxon>
    </lineage>
</organism>
<reference evidence="1 2" key="1">
    <citation type="submission" date="2018-03" db="EMBL/GenBank/DDBJ databases">
        <title>Genomic Encyclopedia of Type Strains, Phase III (KMG-III): the genomes of soil and plant-associated and newly described type strains.</title>
        <authorList>
            <person name="Whitman W."/>
        </authorList>
    </citation>
    <scope>NUCLEOTIDE SEQUENCE [LARGE SCALE GENOMIC DNA]</scope>
    <source>
        <strain evidence="1 2">CGMCC 1.12700</strain>
    </source>
</reference>